<dbReference type="InterPro" id="IPR018964">
    <property type="entry name" value="Phage_phiJL001_Gp84_C"/>
</dbReference>
<dbReference type="Pfam" id="PF09356">
    <property type="entry name" value="Phage_BR0599"/>
    <property type="match status" value="1"/>
</dbReference>
<protein>
    <submittedName>
        <fullName evidence="2">Putative tail assembly protein</fullName>
    </submittedName>
</protein>
<accession>A0A384WJW5</accession>
<proteinExistence type="predicted"/>
<dbReference type="Proteomes" id="UP000257560">
    <property type="component" value="Segment"/>
</dbReference>
<dbReference type="EMBL" id="MF754115">
    <property type="protein sequence ID" value="ATI19355.1"/>
    <property type="molecule type" value="Genomic_DNA"/>
</dbReference>
<feature type="domain" description="Bacteriophage phiJL001 Gp84 C-terminal" evidence="1">
    <location>
        <begin position="188"/>
        <end position="260"/>
    </location>
</feature>
<evidence type="ECO:0000259" key="1">
    <source>
        <dbReference type="Pfam" id="PF09356"/>
    </source>
</evidence>
<name>A0A384WJW5_9CAUD</name>
<organism evidence="2 3">
    <name type="scientific">Vibrio phage vB_VpaS_KF5</name>
    <dbReference type="NCBI Taxonomy" id="2041476"/>
    <lineage>
        <taxon>Viruses</taxon>
        <taxon>Duplodnaviria</taxon>
        <taxon>Heunggongvirae</taxon>
        <taxon>Uroviricota</taxon>
        <taxon>Caudoviricetes</taxon>
        <taxon>Mardecavirus</taxon>
        <taxon>Mardecavirus SSP002</taxon>
    </lineage>
</organism>
<evidence type="ECO:0000313" key="2">
    <source>
        <dbReference type="EMBL" id="ATI19355.1"/>
    </source>
</evidence>
<sequence>MSYAGQENSGYDGRPVTAYHFLHNGKHYWYTSSDQDIAGPSGVAKSIHIKHGTLKETTEDKRASVKIEIDADAEISKALRVNPADAVCKVSILRTHRNDPTKQWVYYWRGTVSIVGREDAMLLSLECTHMLATLSSGGLRSRYSFSCPHALYGPSCRAAKSADKTKTFTVTGVSGAKVTLSGWTSTAWWNGGQLTYESENYRRYIMTADSTGVLLDAVPTGLAVGSTVTLTAGCDRTKATCQAKFNNLANYGGYLAVPNKNPFQDGIA</sequence>
<evidence type="ECO:0000313" key="3">
    <source>
        <dbReference type="Proteomes" id="UP000257560"/>
    </source>
</evidence>
<gene>
    <name evidence="2" type="ORF">KF5_045</name>
</gene>
<reference evidence="2 3" key="1">
    <citation type="submission" date="2017-08" db="EMBL/GenBank/DDBJ databases">
        <title>Complete genome sequence of bacteriophage vB_VpaS_KF5.</title>
        <authorList>
            <person name="Yu J."/>
            <person name="Kwak S.-J."/>
            <person name="Lim J.-A."/>
            <person name="Chang H.-J."/>
        </authorList>
    </citation>
    <scope>NUCLEOTIDE SEQUENCE [LARGE SCALE GENOMIC DNA]</scope>
</reference>